<protein>
    <submittedName>
        <fullName evidence="5">ParB/RepB/Spo0J family partition protein</fullName>
    </submittedName>
</protein>
<dbReference type="PANTHER" id="PTHR33375:SF1">
    <property type="entry name" value="CHROMOSOME-PARTITIONING PROTEIN PARB-RELATED"/>
    <property type="match status" value="1"/>
</dbReference>
<dbReference type="KEGG" id="dmm:dnm_008200"/>
<dbReference type="FunFam" id="1.10.10.2830:FF:000001">
    <property type="entry name" value="Chromosome partitioning protein ParB"/>
    <property type="match status" value="1"/>
</dbReference>
<dbReference type="CDD" id="cd16393">
    <property type="entry name" value="SPO0J_N"/>
    <property type="match status" value="1"/>
</dbReference>
<keyword evidence="2" id="KW-0159">Chromosome partition</keyword>
<reference evidence="5" key="1">
    <citation type="journal article" date="2021" name="Microb. Physiol.">
        <title>Proteogenomic Insights into the Physiology of Marine, Sulfate-Reducing, Filamentous Desulfonema limicola and Desulfonema magnum.</title>
        <authorList>
            <person name="Schnaars V."/>
            <person name="Wohlbrand L."/>
            <person name="Scheve S."/>
            <person name="Hinrichs C."/>
            <person name="Reinhardt R."/>
            <person name="Rabus R."/>
        </authorList>
    </citation>
    <scope>NUCLEOTIDE SEQUENCE</scope>
    <source>
        <strain evidence="5">4be13</strain>
    </source>
</reference>
<dbReference type="EMBL" id="CP061800">
    <property type="protein sequence ID" value="QTA84819.1"/>
    <property type="molecule type" value="Genomic_DNA"/>
</dbReference>
<feature type="domain" description="ParB-like N-terminal" evidence="4">
    <location>
        <begin position="8"/>
        <end position="97"/>
    </location>
</feature>
<dbReference type="AlphaFoldDB" id="A0A975BGL1"/>
<dbReference type="InterPro" id="IPR057240">
    <property type="entry name" value="ParB_dimer_C"/>
</dbReference>
<dbReference type="GO" id="GO:0045881">
    <property type="term" value="P:positive regulation of sporulation resulting in formation of a cellular spore"/>
    <property type="evidence" value="ECO:0007669"/>
    <property type="project" value="TreeGrafter"/>
</dbReference>
<evidence type="ECO:0000256" key="1">
    <source>
        <dbReference type="ARBA" id="ARBA00006295"/>
    </source>
</evidence>
<keyword evidence="6" id="KW-1185">Reference proteome</keyword>
<name>A0A975BGL1_9BACT</name>
<dbReference type="Gene3D" id="3.90.1530.30">
    <property type="match status" value="1"/>
</dbReference>
<dbReference type="FunFam" id="3.90.1530.30:FF:000001">
    <property type="entry name" value="Chromosome partitioning protein ParB"/>
    <property type="match status" value="1"/>
</dbReference>
<dbReference type="Pfam" id="PF02195">
    <property type="entry name" value="ParB_N"/>
    <property type="match status" value="1"/>
</dbReference>
<keyword evidence="3" id="KW-0238">DNA-binding</keyword>
<proteinExistence type="inferred from homology"/>
<dbReference type="InterPro" id="IPR050336">
    <property type="entry name" value="Chromosome_partition/occlusion"/>
</dbReference>
<evidence type="ECO:0000313" key="6">
    <source>
        <dbReference type="Proteomes" id="UP000663722"/>
    </source>
</evidence>
<dbReference type="Pfam" id="PF17762">
    <property type="entry name" value="HTH_ParB"/>
    <property type="match status" value="1"/>
</dbReference>
<dbReference type="Gene3D" id="1.10.10.2830">
    <property type="match status" value="1"/>
</dbReference>
<dbReference type="SUPFAM" id="SSF110849">
    <property type="entry name" value="ParB/Sulfiredoxin"/>
    <property type="match status" value="1"/>
</dbReference>
<dbReference type="NCBIfam" id="TIGR00180">
    <property type="entry name" value="parB_part"/>
    <property type="match status" value="1"/>
</dbReference>
<dbReference type="SUPFAM" id="SSF109709">
    <property type="entry name" value="KorB DNA-binding domain-like"/>
    <property type="match status" value="1"/>
</dbReference>
<dbReference type="Proteomes" id="UP000663722">
    <property type="component" value="Chromosome"/>
</dbReference>
<dbReference type="GO" id="GO:0007059">
    <property type="term" value="P:chromosome segregation"/>
    <property type="evidence" value="ECO:0007669"/>
    <property type="project" value="UniProtKB-KW"/>
</dbReference>
<sequence length="261" mass="29720">MKKAGEYFQCDIELIRPNRYQPRLVFSQNEIEELCQSVRNQGILQPLLIRNANSGYELIAGERRLRAAKLAGLKQIPVILKDISDTDMLVMSIVENIQRKNLNPVEEAQAYHRLMAEFNFTQEQVAEHVGKSRSAVANALRLRQLSPQIRETITDGTLSMGHAKALLSAKTSARQTEAWRAVISKGLSVRETENLIKRLNAKNKNLKNASGEDTYFSDIADDLSRHFGTKVQIKRRGQKGKLEIEFYNDDDLDRLITLLRN</sequence>
<gene>
    <name evidence="5" type="ORF">dnm_008200</name>
</gene>
<evidence type="ECO:0000256" key="2">
    <source>
        <dbReference type="ARBA" id="ARBA00022829"/>
    </source>
</evidence>
<dbReference type="GO" id="GO:0005694">
    <property type="term" value="C:chromosome"/>
    <property type="evidence" value="ECO:0007669"/>
    <property type="project" value="TreeGrafter"/>
</dbReference>
<accession>A0A975BGL1</accession>
<dbReference type="InterPro" id="IPR003115">
    <property type="entry name" value="ParB_N"/>
</dbReference>
<dbReference type="InterPro" id="IPR036086">
    <property type="entry name" value="ParB/Sulfiredoxin_sf"/>
</dbReference>
<dbReference type="GO" id="GO:0003677">
    <property type="term" value="F:DNA binding"/>
    <property type="evidence" value="ECO:0007669"/>
    <property type="project" value="UniProtKB-KW"/>
</dbReference>
<comment type="similarity">
    <text evidence="1">Belongs to the ParB family.</text>
</comment>
<dbReference type="Pfam" id="PF23552">
    <property type="entry name" value="ParB_C"/>
    <property type="match status" value="1"/>
</dbReference>
<organism evidence="5 6">
    <name type="scientific">Desulfonema magnum</name>
    <dbReference type="NCBI Taxonomy" id="45655"/>
    <lineage>
        <taxon>Bacteria</taxon>
        <taxon>Pseudomonadati</taxon>
        <taxon>Thermodesulfobacteriota</taxon>
        <taxon>Desulfobacteria</taxon>
        <taxon>Desulfobacterales</taxon>
        <taxon>Desulfococcaceae</taxon>
        <taxon>Desulfonema</taxon>
    </lineage>
</organism>
<dbReference type="PANTHER" id="PTHR33375">
    <property type="entry name" value="CHROMOSOME-PARTITIONING PROTEIN PARB-RELATED"/>
    <property type="match status" value="1"/>
</dbReference>
<evidence type="ECO:0000256" key="3">
    <source>
        <dbReference type="ARBA" id="ARBA00023125"/>
    </source>
</evidence>
<dbReference type="SMART" id="SM00470">
    <property type="entry name" value="ParB"/>
    <property type="match status" value="1"/>
</dbReference>
<evidence type="ECO:0000259" key="4">
    <source>
        <dbReference type="SMART" id="SM00470"/>
    </source>
</evidence>
<evidence type="ECO:0000313" key="5">
    <source>
        <dbReference type="EMBL" id="QTA84819.1"/>
    </source>
</evidence>
<dbReference type="InterPro" id="IPR041468">
    <property type="entry name" value="HTH_ParB/Spo0J"/>
</dbReference>
<dbReference type="InterPro" id="IPR004437">
    <property type="entry name" value="ParB/RepB/Spo0J"/>
</dbReference>